<protein>
    <submittedName>
        <fullName evidence="1">Uncharacterized protein</fullName>
    </submittedName>
</protein>
<evidence type="ECO:0000313" key="1">
    <source>
        <dbReference type="EMBL" id="KKW90498.1"/>
    </source>
</evidence>
<comment type="caution">
    <text evidence="1">The sequence shown here is derived from an EMBL/GenBank/DDBJ whole genome shotgun (WGS) entry which is preliminary data.</text>
</comment>
<accession>A0A0M3AKL3</accession>
<organism evidence="1 2">
    <name type="scientific">Sphingobium chungbukense</name>
    <dbReference type="NCBI Taxonomy" id="56193"/>
    <lineage>
        <taxon>Bacteria</taxon>
        <taxon>Pseudomonadati</taxon>
        <taxon>Pseudomonadota</taxon>
        <taxon>Alphaproteobacteria</taxon>
        <taxon>Sphingomonadales</taxon>
        <taxon>Sphingomonadaceae</taxon>
        <taxon>Sphingobium</taxon>
    </lineage>
</organism>
<dbReference type="Proteomes" id="UP000033874">
    <property type="component" value="Unassembled WGS sequence"/>
</dbReference>
<dbReference type="EMBL" id="LBIC01000009">
    <property type="protein sequence ID" value="KKW90498.1"/>
    <property type="molecule type" value="Genomic_DNA"/>
</dbReference>
<evidence type="ECO:0000313" key="2">
    <source>
        <dbReference type="Proteomes" id="UP000033874"/>
    </source>
</evidence>
<dbReference type="RefSeq" id="WP_046765013.1">
    <property type="nucleotide sequence ID" value="NZ_LBIC01000009.1"/>
</dbReference>
<gene>
    <name evidence="1" type="ORF">YP76_17995</name>
</gene>
<reference evidence="1 2" key="1">
    <citation type="submission" date="2015-04" db="EMBL/GenBank/DDBJ databases">
        <title>Genome sequence of aromatic hydrocarbons-degrading Sphingobium chungbukense DJ77.</title>
        <authorList>
            <person name="Kim Y.-C."/>
            <person name="Chae J.-C."/>
        </authorList>
    </citation>
    <scope>NUCLEOTIDE SEQUENCE [LARGE SCALE GENOMIC DNA]</scope>
    <source>
        <strain evidence="1 2">DJ77</strain>
    </source>
</reference>
<keyword evidence="2" id="KW-1185">Reference proteome</keyword>
<dbReference type="AlphaFoldDB" id="A0A0M3AKL3"/>
<name>A0A0M3AKL3_9SPHN</name>
<sequence length="108" mass="11714">MSRYDLKPKAHSGAIAVVVGWDRPLQTYFAQVFTPTQDEPEEGEAMTWLGTEPGELPTPEAAIAVVVRYAEIPATLASDLEADMRATIGVKDGTHQAEAKRGLFGSFH</sequence>
<dbReference type="PATRIC" id="fig|56193.3.peg.3770"/>
<proteinExistence type="predicted"/>